<gene>
    <name evidence="2" type="ORF">F3087_03535</name>
</gene>
<feature type="transmembrane region" description="Helical" evidence="1">
    <location>
        <begin position="62"/>
        <end position="84"/>
    </location>
</feature>
<name>A0A5N0ENE8_9NOCA</name>
<keyword evidence="1" id="KW-0472">Membrane</keyword>
<organism evidence="2 3">
    <name type="scientific">Nocardia colli</name>
    <dbReference type="NCBI Taxonomy" id="2545717"/>
    <lineage>
        <taxon>Bacteria</taxon>
        <taxon>Bacillati</taxon>
        <taxon>Actinomycetota</taxon>
        <taxon>Actinomycetes</taxon>
        <taxon>Mycobacteriales</taxon>
        <taxon>Nocardiaceae</taxon>
        <taxon>Nocardia</taxon>
    </lineage>
</organism>
<accession>A0A5N0ENE8</accession>
<keyword evidence="1" id="KW-1133">Transmembrane helix</keyword>
<evidence type="ECO:0000313" key="2">
    <source>
        <dbReference type="EMBL" id="KAA8890380.1"/>
    </source>
</evidence>
<reference evidence="2 3" key="1">
    <citation type="submission" date="2019-09" db="EMBL/GenBank/DDBJ databases">
        <authorList>
            <person name="Wang X."/>
        </authorList>
    </citation>
    <scope>NUCLEOTIDE SEQUENCE [LARGE SCALE GENOMIC DNA]</scope>
    <source>
        <strain evidence="2 3">CICC 11023</strain>
    </source>
</reference>
<comment type="caution">
    <text evidence="2">The sequence shown here is derived from an EMBL/GenBank/DDBJ whole genome shotgun (WGS) entry which is preliminary data.</text>
</comment>
<dbReference type="RefSeq" id="WP_150400292.1">
    <property type="nucleotide sequence ID" value="NZ_VXLC01000001.1"/>
</dbReference>
<keyword evidence="3" id="KW-1185">Reference proteome</keyword>
<dbReference type="Proteomes" id="UP000323876">
    <property type="component" value="Unassembled WGS sequence"/>
</dbReference>
<evidence type="ECO:0000256" key="1">
    <source>
        <dbReference type="SAM" id="Phobius"/>
    </source>
</evidence>
<dbReference type="EMBL" id="VXLC01000001">
    <property type="protein sequence ID" value="KAA8890380.1"/>
    <property type="molecule type" value="Genomic_DNA"/>
</dbReference>
<dbReference type="OrthoDB" id="6986893at2"/>
<proteinExistence type="predicted"/>
<feature type="transmembrane region" description="Helical" evidence="1">
    <location>
        <begin position="33"/>
        <end position="56"/>
    </location>
</feature>
<evidence type="ECO:0000313" key="3">
    <source>
        <dbReference type="Proteomes" id="UP000323876"/>
    </source>
</evidence>
<protein>
    <submittedName>
        <fullName evidence="2">Uncharacterized protein</fullName>
    </submittedName>
</protein>
<dbReference type="AlphaFoldDB" id="A0A5N0ENE8"/>
<sequence length="94" mass="9996">MEIAVDDAATALSGPTDHAAATTAAAHPAKWKFWLLTMAGLYPLLTALVTVTGPLLESLPAPLRLACILPVAVAAMVWVIMPFLTRRFAGWLAR</sequence>
<keyword evidence="1" id="KW-0812">Transmembrane</keyword>